<name>A0A6A4WJV3_AMPAM</name>
<dbReference type="InterPro" id="IPR027095">
    <property type="entry name" value="Golgin-45"/>
</dbReference>
<dbReference type="EMBL" id="VIIS01000872">
    <property type="protein sequence ID" value="KAF0304094.1"/>
    <property type="molecule type" value="Genomic_DNA"/>
</dbReference>
<dbReference type="OrthoDB" id="5959043at2759"/>
<feature type="region of interest" description="Disordered" evidence="2">
    <location>
        <begin position="118"/>
        <end position="147"/>
    </location>
</feature>
<evidence type="ECO:0000313" key="3">
    <source>
        <dbReference type="EMBL" id="KAF0304094.1"/>
    </source>
</evidence>
<sequence>MAAALSPPRTSGDGMESAVSNRPADCPLLEPVEQQMLKIITDQRLQGASLSDILGDLELASGVDQPIFRLAPAIEQRSAAHHPASRTTAVPASPTIPSGGAREARFVPYEPYPGCTSPLTAGAAEAGSRPVESGPRRVSGESDGSAPSVAAVAAATAASAAPVAPEEEDIRITKLRREKDELQRELNVAMEVTAELKKLLVASIGEDIESRLHLLTEDKAHLAQLVRTFSAQAAQEGEGRDQLSIQCDVWRSKFMACSLMVDELAGWKAVLGRRCRESEAALKALLEERRQIADQLRASARSLTAVRDAFDPLSAHSGLGSPDGDAVQLAERVTQLSGALHERLLGRPPAPAPAPGQGQTEESAQTHVQTPAEEAAEKLLSTSACYQYQAQRDSCRDRGMADRFHPQARLEHLTMTCCTHCSGDIYVV</sequence>
<dbReference type="GO" id="GO:0007030">
    <property type="term" value="P:Golgi organization"/>
    <property type="evidence" value="ECO:0007669"/>
    <property type="project" value="InterPro"/>
</dbReference>
<feature type="compositionally biased region" description="Polar residues" evidence="2">
    <location>
        <begin position="357"/>
        <end position="369"/>
    </location>
</feature>
<proteinExistence type="predicted"/>
<feature type="region of interest" description="Disordered" evidence="2">
    <location>
        <begin position="344"/>
        <end position="372"/>
    </location>
</feature>
<dbReference type="Proteomes" id="UP000440578">
    <property type="component" value="Unassembled WGS sequence"/>
</dbReference>
<dbReference type="GO" id="GO:0043001">
    <property type="term" value="P:Golgi to plasma membrane protein transport"/>
    <property type="evidence" value="ECO:0007669"/>
    <property type="project" value="InterPro"/>
</dbReference>
<comment type="caution">
    <text evidence="3">The sequence shown here is derived from an EMBL/GenBank/DDBJ whole genome shotgun (WGS) entry which is preliminary data.</text>
</comment>
<reference evidence="3 4" key="1">
    <citation type="submission" date="2019-07" db="EMBL/GenBank/DDBJ databases">
        <title>Draft genome assembly of a fouling barnacle, Amphibalanus amphitrite (Darwin, 1854): The first reference genome for Thecostraca.</title>
        <authorList>
            <person name="Kim W."/>
        </authorList>
    </citation>
    <scope>NUCLEOTIDE SEQUENCE [LARGE SCALE GENOMIC DNA]</scope>
    <source>
        <strain evidence="3">SNU_AA5</strain>
        <tissue evidence="3">Soma without cirri and trophi</tissue>
    </source>
</reference>
<dbReference type="PANTHER" id="PTHR13066:SF2">
    <property type="entry name" value="GOLGIN-45"/>
    <property type="match status" value="1"/>
</dbReference>
<feature type="coiled-coil region" evidence="1">
    <location>
        <begin position="172"/>
        <end position="199"/>
    </location>
</feature>
<dbReference type="AlphaFoldDB" id="A0A6A4WJV3"/>
<gene>
    <name evidence="3" type="primary">Blzf1</name>
    <name evidence="3" type="ORF">FJT64_024012</name>
</gene>
<keyword evidence="4" id="KW-1185">Reference proteome</keyword>
<feature type="region of interest" description="Disordered" evidence="2">
    <location>
        <begin position="78"/>
        <end position="102"/>
    </location>
</feature>
<evidence type="ECO:0000313" key="4">
    <source>
        <dbReference type="Proteomes" id="UP000440578"/>
    </source>
</evidence>
<keyword evidence="1" id="KW-0175">Coiled coil</keyword>
<protein>
    <submittedName>
        <fullName evidence="3">Golgin-45</fullName>
    </submittedName>
</protein>
<feature type="region of interest" description="Disordered" evidence="2">
    <location>
        <begin position="1"/>
        <end position="26"/>
    </location>
</feature>
<dbReference type="PANTHER" id="PTHR13066">
    <property type="entry name" value="BASIC LEUCINE ZIPPER NUCLEAR FACTOR 1 BLZF1 PROTEIN"/>
    <property type="match status" value="1"/>
</dbReference>
<accession>A0A6A4WJV3</accession>
<evidence type="ECO:0000256" key="2">
    <source>
        <dbReference type="SAM" id="MobiDB-lite"/>
    </source>
</evidence>
<evidence type="ECO:0000256" key="1">
    <source>
        <dbReference type="SAM" id="Coils"/>
    </source>
</evidence>
<dbReference type="GO" id="GO:0000139">
    <property type="term" value="C:Golgi membrane"/>
    <property type="evidence" value="ECO:0007669"/>
    <property type="project" value="TreeGrafter"/>
</dbReference>
<organism evidence="3 4">
    <name type="scientific">Amphibalanus amphitrite</name>
    <name type="common">Striped barnacle</name>
    <name type="synonym">Balanus amphitrite</name>
    <dbReference type="NCBI Taxonomy" id="1232801"/>
    <lineage>
        <taxon>Eukaryota</taxon>
        <taxon>Metazoa</taxon>
        <taxon>Ecdysozoa</taxon>
        <taxon>Arthropoda</taxon>
        <taxon>Crustacea</taxon>
        <taxon>Multicrustacea</taxon>
        <taxon>Cirripedia</taxon>
        <taxon>Thoracica</taxon>
        <taxon>Thoracicalcarea</taxon>
        <taxon>Balanomorpha</taxon>
        <taxon>Balanoidea</taxon>
        <taxon>Balanidae</taxon>
        <taxon>Amphibalaninae</taxon>
        <taxon>Amphibalanus</taxon>
    </lineage>
</organism>